<dbReference type="CDD" id="cd07363">
    <property type="entry name" value="45_DOPA_Dioxygenase"/>
    <property type="match status" value="1"/>
</dbReference>
<dbReference type="GO" id="GO:0008198">
    <property type="term" value="F:ferrous iron binding"/>
    <property type="evidence" value="ECO:0007669"/>
    <property type="project" value="InterPro"/>
</dbReference>
<dbReference type="GO" id="GO:0016702">
    <property type="term" value="F:oxidoreductase activity, acting on single donors with incorporation of molecular oxygen, incorporation of two atoms of oxygen"/>
    <property type="evidence" value="ECO:0007669"/>
    <property type="project" value="UniProtKB-ARBA"/>
</dbReference>
<comment type="caution">
    <text evidence="7">The sequence shown here is derived from an EMBL/GenBank/DDBJ whole genome shotgun (WGS) entry which is preliminary data.</text>
</comment>
<evidence type="ECO:0000256" key="4">
    <source>
        <dbReference type="ARBA" id="ARBA00022833"/>
    </source>
</evidence>
<keyword evidence="8" id="KW-1185">Reference proteome</keyword>
<dbReference type="Pfam" id="PF02900">
    <property type="entry name" value="LigB"/>
    <property type="match status" value="1"/>
</dbReference>
<reference evidence="8" key="1">
    <citation type="journal article" date="2016" name="Proc. Natl. Acad. Sci. U.S.A.">
        <title>Comparative genomics of biotechnologically important yeasts.</title>
        <authorList>
            <person name="Riley R."/>
            <person name="Haridas S."/>
            <person name="Wolfe K.H."/>
            <person name="Lopes M.R."/>
            <person name="Hittinger C.T."/>
            <person name="Goeker M."/>
            <person name="Salamov A.A."/>
            <person name="Wisecaver J.H."/>
            <person name="Long T.M."/>
            <person name="Calvey C.H."/>
            <person name="Aerts A.L."/>
            <person name="Barry K.W."/>
            <person name="Choi C."/>
            <person name="Clum A."/>
            <person name="Coughlan A.Y."/>
            <person name="Deshpande S."/>
            <person name="Douglass A.P."/>
            <person name="Hanson S.J."/>
            <person name="Klenk H.-P."/>
            <person name="LaButti K.M."/>
            <person name="Lapidus A."/>
            <person name="Lindquist E.A."/>
            <person name="Lipzen A.M."/>
            <person name="Meier-Kolthoff J.P."/>
            <person name="Ohm R.A."/>
            <person name="Otillar R.P."/>
            <person name="Pangilinan J.L."/>
            <person name="Peng Y."/>
            <person name="Rokas A."/>
            <person name="Rosa C.A."/>
            <person name="Scheuner C."/>
            <person name="Sibirny A.A."/>
            <person name="Slot J.C."/>
            <person name="Stielow J.B."/>
            <person name="Sun H."/>
            <person name="Kurtzman C.P."/>
            <person name="Blackwell M."/>
            <person name="Grigoriev I.V."/>
            <person name="Jeffries T.W."/>
        </authorList>
    </citation>
    <scope>NUCLEOTIDE SEQUENCE [LARGE SCALE GENOMIC DNA]</scope>
    <source>
        <strain evidence="8">NRRL Y-1626</strain>
    </source>
</reference>
<dbReference type="Proteomes" id="UP000092321">
    <property type="component" value="Unassembled WGS sequence"/>
</dbReference>
<evidence type="ECO:0000259" key="6">
    <source>
        <dbReference type="Pfam" id="PF02900"/>
    </source>
</evidence>
<name>A0A1B7TF39_9ASCO</name>
<gene>
    <name evidence="7" type="ORF">HANVADRAFT_13982</name>
</gene>
<evidence type="ECO:0000256" key="1">
    <source>
        <dbReference type="ARBA" id="ARBA00001947"/>
    </source>
</evidence>
<dbReference type="EMBL" id="LXPE01000009">
    <property type="protein sequence ID" value="OBA27353.1"/>
    <property type="molecule type" value="Genomic_DNA"/>
</dbReference>
<feature type="non-terminal residue" evidence="7">
    <location>
        <position position="310"/>
    </location>
</feature>
<protein>
    <recommendedName>
        <fullName evidence="6">Extradiol ring-cleavage dioxygenase class III enzyme subunit B domain-containing protein</fullName>
    </recommendedName>
</protein>
<evidence type="ECO:0000313" key="8">
    <source>
        <dbReference type="Proteomes" id="UP000092321"/>
    </source>
</evidence>
<dbReference type="InterPro" id="IPR004183">
    <property type="entry name" value="Xdiol_dOase_suB"/>
</dbReference>
<dbReference type="OrthoDB" id="7396853at2759"/>
<comment type="similarity">
    <text evidence="2">Belongs to the DODA-type extradiol aromatic ring-opening dioxygenase family.</text>
</comment>
<sequence>FWSHGGPTFAVKDDQFGCAGAFDKVEQLGNKIKNEYKPDYIVVISAHWQPDYSSKNSLTKVYLSDTNDNNNNNNNISLHNELIYDFYGFPKEMYSWTFENVFNKKIIDRITQLSQSSGITIEPKVRGLDHGLWVPGKVAQLDKPTETGNMIPVVQLSMLPNVPLLGNYDGDIKKTLEVHYQLGKQLVNKIRADNGLVVLSGMSVHNLRHLGTVFSGENVPYAKQFNDYLRSLILKDKDEKLAHDYDSNSLYKGLIKLGEDKALTNLLLQAHAPGIDHFLPFVIGCGALTRKEYFKEEFNQETGSLGWGIY</sequence>
<dbReference type="AlphaFoldDB" id="A0A1B7TF39"/>
<keyword evidence="4" id="KW-0862">Zinc</keyword>
<dbReference type="SUPFAM" id="SSF53213">
    <property type="entry name" value="LigB-like"/>
    <property type="match status" value="1"/>
</dbReference>
<keyword evidence="3" id="KW-0479">Metal-binding</keyword>
<accession>A0A1B7TF39</accession>
<dbReference type="Gene3D" id="3.40.830.10">
    <property type="entry name" value="LigB-like"/>
    <property type="match status" value="1"/>
</dbReference>
<dbReference type="GO" id="GO:0008270">
    <property type="term" value="F:zinc ion binding"/>
    <property type="evidence" value="ECO:0007669"/>
    <property type="project" value="InterPro"/>
</dbReference>
<feature type="non-terminal residue" evidence="7">
    <location>
        <position position="1"/>
    </location>
</feature>
<feature type="domain" description="Extradiol ring-cleavage dioxygenase class III enzyme subunit B" evidence="6">
    <location>
        <begin position="2"/>
        <end position="298"/>
    </location>
</feature>
<dbReference type="PIRSF" id="PIRSF006157">
    <property type="entry name" value="Doxgns_DODA"/>
    <property type="match status" value="1"/>
</dbReference>
<dbReference type="PANTHER" id="PTHR30096">
    <property type="entry name" value="4,5-DOPA DIOXYGENASE EXTRADIOL-LIKE PROTEIN"/>
    <property type="match status" value="1"/>
</dbReference>
<evidence type="ECO:0000256" key="5">
    <source>
        <dbReference type="ARBA" id="ARBA00023002"/>
    </source>
</evidence>
<evidence type="ECO:0000256" key="2">
    <source>
        <dbReference type="ARBA" id="ARBA00007581"/>
    </source>
</evidence>
<dbReference type="PANTHER" id="PTHR30096:SF0">
    <property type="entry name" value="4,5-DOPA DIOXYGENASE EXTRADIOL-LIKE PROTEIN"/>
    <property type="match status" value="1"/>
</dbReference>
<comment type="cofactor">
    <cofactor evidence="1">
        <name>Zn(2+)</name>
        <dbReference type="ChEBI" id="CHEBI:29105"/>
    </cofactor>
</comment>
<proteinExistence type="inferred from homology"/>
<keyword evidence="5" id="KW-0560">Oxidoreductase</keyword>
<evidence type="ECO:0000256" key="3">
    <source>
        <dbReference type="ARBA" id="ARBA00022723"/>
    </source>
</evidence>
<dbReference type="InterPro" id="IPR014436">
    <property type="entry name" value="Extradiol_dOase_DODA"/>
</dbReference>
<evidence type="ECO:0000313" key="7">
    <source>
        <dbReference type="EMBL" id="OBA27353.1"/>
    </source>
</evidence>
<organism evidence="7 8">
    <name type="scientific">Hanseniaspora valbyensis NRRL Y-1626</name>
    <dbReference type="NCBI Taxonomy" id="766949"/>
    <lineage>
        <taxon>Eukaryota</taxon>
        <taxon>Fungi</taxon>
        <taxon>Dikarya</taxon>
        <taxon>Ascomycota</taxon>
        <taxon>Saccharomycotina</taxon>
        <taxon>Saccharomycetes</taxon>
        <taxon>Saccharomycodales</taxon>
        <taxon>Saccharomycodaceae</taxon>
        <taxon>Hanseniaspora</taxon>
    </lineage>
</organism>